<sequence length="95" mass="10320">MELAQRMLDVVAAVPAGRVLTYGDVAARAGSRSPRLAGFVLANLADEGTPWHRVLRSNGTPAPHLADEQLARLRAEGVLATDGRVDLRRYRWSGE</sequence>
<keyword evidence="1" id="KW-0227">DNA damage</keyword>
<reference evidence="4" key="1">
    <citation type="submission" date="2009-09" db="EMBL/GenBank/DDBJ databases">
        <title>The complete genome of Nakamurella multipartita DSM 44233.</title>
        <authorList>
            <consortium name="US DOE Joint Genome Institute (JGI-PGF)"/>
            <person name="Lucas S."/>
            <person name="Copeland A."/>
            <person name="Lapidus A."/>
            <person name="Glavina del Rio T."/>
            <person name="Dalin E."/>
            <person name="Tice H."/>
            <person name="Bruce D."/>
            <person name="Goodwin L."/>
            <person name="Pitluck S."/>
            <person name="Kyrpides N."/>
            <person name="Mavromatis K."/>
            <person name="Ivanova N."/>
            <person name="Ovchinnikova G."/>
            <person name="Sims D."/>
            <person name="Meincke L."/>
            <person name="Brettin T."/>
            <person name="Detter J.C."/>
            <person name="Han C."/>
            <person name="Larimer F."/>
            <person name="Land M."/>
            <person name="Hauser L."/>
            <person name="Markowitz V."/>
            <person name="Cheng J.-F."/>
            <person name="Hugenholtz P."/>
            <person name="Woyke T."/>
            <person name="Wu D."/>
            <person name="Klenk H.-P."/>
            <person name="Eisen J.A."/>
        </authorList>
    </citation>
    <scope>NUCLEOTIDE SEQUENCE [LARGE SCALE GENOMIC DNA]</scope>
    <source>
        <strain evidence="4">ATCC 700099 / DSM 44233 / CIP 104796 / JCM 9543 / NBRC 105858 / Y-104</strain>
    </source>
</reference>
<proteinExistence type="predicted"/>
<gene>
    <name evidence="3" type="ordered locus">Namu_2142</name>
</gene>
<dbReference type="PANTHER" id="PTHR42942">
    <property type="entry name" value="6-O-METHYLGUANINE DNA METHYLTRANSFERASE"/>
    <property type="match status" value="1"/>
</dbReference>
<dbReference type="GO" id="GO:0032259">
    <property type="term" value="P:methylation"/>
    <property type="evidence" value="ECO:0007669"/>
    <property type="project" value="UniProtKB-KW"/>
</dbReference>
<dbReference type="PANTHER" id="PTHR42942:SF1">
    <property type="entry name" value="ALKYLTRANSFERASE-LIKE PROTEIN 1"/>
    <property type="match status" value="1"/>
</dbReference>
<evidence type="ECO:0000259" key="2">
    <source>
        <dbReference type="Pfam" id="PF01035"/>
    </source>
</evidence>
<dbReference type="eggNOG" id="COG3695">
    <property type="taxonomic scope" value="Bacteria"/>
</dbReference>
<keyword evidence="3" id="KW-0808">Transferase</keyword>
<dbReference type="SUPFAM" id="SSF46767">
    <property type="entry name" value="Methylated DNA-protein cysteine methyltransferase, C-terminal domain"/>
    <property type="match status" value="1"/>
</dbReference>
<name>C8XJ55_NAKMY</name>
<dbReference type="FunCoup" id="C8XJ55">
    <property type="interactions" value="4"/>
</dbReference>
<dbReference type="EMBL" id="CP001737">
    <property type="protein sequence ID" value="ACV78520.1"/>
    <property type="molecule type" value="Genomic_DNA"/>
</dbReference>
<dbReference type="InterPro" id="IPR014048">
    <property type="entry name" value="MethylDNA_cys_MeTrfase_DNA-bd"/>
</dbReference>
<organism evidence="3 4">
    <name type="scientific">Nakamurella multipartita (strain ATCC 700099 / DSM 44233 / CIP 104796 / JCM 9543 / NBRC 105858 / Y-104)</name>
    <name type="common">Microsphaera multipartita</name>
    <dbReference type="NCBI Taxonomy" id="479431"/>
    <lineage>
        <taxon>Bacteria</taxon>
        <taxon>Bacillati</taxon>
        <taxon>Actinomycetota</taxon>
        <taxon>Actinomycetes</taxon>
        <taxon>Nakamurellales</taxon>
        <taxon>Nakamurellaceae</taxon>
        <taxon>Nakamurella</taxon>
    </lineage>
</organism>
<evidence type="ECO:0000313" key="3">
    <source>
        <dbReference type="EMBL" id="ACV78520.1"/>
    </source>
</evidence>
<dbReference type="CDD" id="cd06445">
    <property type="entry name" value="ATase"/>
    <property type="match status" value="1"/>
</dbReference>
<dbReference type="Pfam" id="PF01035">
    <property type="entry name" value="DNA_binding_1"/>
    <property type="match status" value="1"/>
</dbReference>
<feature type="domain" description="Methylated-DNA-[protein]-cysteine S-methyltransferase DNA binding" evidence="2">
    <location>
        <begin position="4"/>
        <end position="78"/>
    </location>
</feature>
<dbReference type="Proteomes" id="UP000002218">
    <property type="component" value="Chromosome"/>
</dbReference>
<evidence type="ECO:0000313" key="4">
    <source>
        <dbReference type="Proteomes" id="UP000002218"/>
    </source>
</evidence>
<dbReference type="STRING" id="479431.Namu_2142"/>
<keyword evidence="3" id="KW-0489">Methyltransferase</keyword>
<accession>C8XJ55</accession>
<dbReference type="GO" id="GO:0008168">
    <property type="term" value="F:methyltransferase activity"/>
    <property type="evidence" value="ECO:0007669"/>
    <property type="project" value="UniProtKB-KW"/>
</dbReference>
<reference evidence="3 4" key="2">
    <citation type="journal article" date="2010" name="Stand. Genomic Sci.">
        <title>Complete genome sequence of Nakamurella multipartita type strain (Y-104).</title>
        <authorList>
            <person name="Tice H."/>
            <person name="Mayilraj S."/>
            <person name="Sims D."/>
            <person name="Lapidus A."/>
            <person name="Nolan M."/>
            <person name="Lucas S."/>
            <person name="Glavina Del Rio T."/>
            <person name="Copeland A."/>
            <person name="Cheng J.F."/>
            <person name="Meincke L."/>
            <person name="Bruce D."/>
            <person name="Goodwin L."/>
            <person name="Pitluck S."/>
            <person name="Ivanova N."/>
            <person name="Mavromatis K."/>
            <person name="Ovchinnikova G."/>
            <person name="Pati A."/>
            <person name="Chen A."/>
            <person name="Palaniappan K."/>
            <person name="Land M."/>
            <person name="Hauser L."/>
            <person name="Chang Y.J."/>
            <person name="Jeffries C.D."/>
            <person name="Detter J.C."/>
            <person name="Brettin T."/>
            <person name="Rohde M."/>
            <person name="Goker M."/>
            <person name="Bristow J."/>
            <person name="Eisen J.A."/>
            <person name="Markowitz V."/>
            <person name="Hugenholtz P."/>
            <person name="Kyrpides N.C."/>
            <person name="Klenk H.P."/>
            <person name="Chen F."/>
        </authorList>
    </citation>
    <scope>NUCLEOTIDE SEQUENCE [LARGE SCALE GENOMIC DNA]</scope>
    <source>
        <strain evidence="4">ATCC 700099 / DSM 44233 / CIP 104796 / JCM 9543 / NBRC 105858 / Y-104</strain>
    </source>
</reference>
<dbReference type="GO" id="GO:0006281">
    <property type="term" value="P:DNA repair"/>
    <property type="evidence" value="ECO:0007669"/>
    <property type="project" value="InterPro"/>
</dbReference>
<dbReference type="InterPro" id="IPR036388">
    <property type="entry name" value="WH-like_DNA-bd_sf"/>
</dbReference>
<evidence type="ECO:0000256" key="1">
    <source>
        <dbReference type="ARBA" id="ARBA00022763"/>
    </source>
</evidence>
<dbReference type="AlphaFoldDB" id="C8XJ55"/>
<dbReference type="Gene3D" id="1.10.10.10">
    <property type="entry name" value="Winged helix-like DNA-binding domain superfamily/Winged helix DNA-binding domain"/>
    <property type="match status" value="1"/>
</dbReference>
<dbReference type="HOGENOM" id="CLU_000445_52_5_11"/>
<keyword evidence="4" id="KW-1185">Reference proteome</keyword>
<protein>
    <submittedName>
        <fullName evidence="3">Methylated-DNA-(Protein)-cysteine S-methyltransferase DNA binding</fullName>
    </submittedName>
</protein>
<dbReference type="InParanoid" id="C8XJ55"/>
<dbReference type="InterPro" id="IPR052520">
    <property type="entry name" value="ATL_DNA_repair"/>
</dbReference>
<dbReference type="KEGG" id="nml:Namu_2142"/>
<dbReference type="InterPro" id="IPR036217">
    <property type="entry name" value="MethylDNA_cys_MeTrfase_DNAb"/>
</dbReference>